<dbReference type="RefSeq" id="XP_013165442.1">
    <property type="nucleotide sequence ID" value="XM_013309988.1"/>
</dbReference>
<sequence length="523" mass="62158">MIGYIIRLKFLRIKINITTIFMAIVHLGVLYVILHAWNHHKHKSFYIHRGVNLSKVIVHIDLKGSPPKLEYLTSLLPLLKDVGANGLLMEYEDMFPYKGDISNLSSKYCYKENELKEFIKYAWESGFEIMPLVQTFGHMEHALKLQEFKHLREIPMFPDSICPSKMESMTLIKNMLQQVIQFHTSVVPLRYIHIGCDEVYHINKCAKCRSRRQKELDIYMSHLRSVTEIVKFYSPNVTVLFWDDMLRGVDSDYWSTMKIINDVEPVCWDYATRLHVSHRNLYNYHKKFNNIWIASAYKGAEGVTATLPDLYSRFMNHLEWLRFIFDYKFGGERKSYNFKGIILTGWSRYSHMEPLCELLPASIPSLVMNLLLIKHFQKETSKDIHTIPATEVFHLYVRDDFKKYFQCEYAELNEFDSHACQYRESKLYSSLEYFIYQNEDIIRKINDNKKGLHSIEYYNRIDHMNMNSVKSKIIWVNQSLHDFMAIESKVSKAMLEYHSSFVVVEYVHYKFYNEKKKLKSLLK</sequence>
<keyword evidence="5" id="KW-0472">Membrane</keyword>
<dbReference type="PANTHER" id="PTHR21040">
    <property type="entry name" value="BCDNA.GH04120"/>
    <property type="match status" value="1"/>
</dbReference>
<evidence type="ECO:0000256" key="5">
    <source>
        <dbReference type="SAM" id="Phobius"/>
    </source>
</evidence>
<evidence type="ECO:0000256" key="4">
    <source>
        <dbReference type="ARBA" id="ARBA00022801"/>
    </source>
</evidence>
<protein>
    <recommendedName>
        <fullName evidence="3">beta-N-acetylhexosaminidase</fullName>
        <ecNumber evidence="3">3.2.1.52</ecNumber>
    </recommendedName>
</protein>
<evidence type="ECO:0000256" key="2">
    <source>
        <dbReference type="ARBA" id="ARBA00006285"/>
    </source>
</evidence>
<feature type="non-terminal residue" evidence="7">
    <location>
        <position position="523"/>
    </location>
</feature>
<reference evidence="7" key="1">
    <citation type="submission" date="2025-08" db="UniProtKB">
        <authorList>
            <consortium name="RefSeq"/>
        </authorList>
    </citation>
    <scope>IDENTIFICATION</scope>
</reference>
<dbReference type="KEGG" id="pxu:106116230"/>
<organism evidence="7">
    <name type="scientific">Papilio xuthus</name>
    <name type="common">Asian swallowtail butterfly</name>
    <dbReference type="NCBI Taxonomy" id="66420"/>
    <lineage>
        <taxon>Eukaryota</taxon>
        <taxon>Metazoa</taxon>
        <taxon>Ecdysozoa</taxon>
        <taxon>Arthropoda</taxon>
        <taxon>Hexapoda</taxon>
        <taxon>Insecta</taxon>
        <taxon>Pterygota</taxon>
        <taxon>Neoptera</taxon>
        <taxon>Endopterygota</taxon>
        <taxon>Lepidoptera</taxon>
        <taxon>Glossata</taxon>
        <taxon>Ditrysia</taxon>
        <taxon>Papilionoidea</taxon>
        <taxon>Papilionidae</taxon>
        <taxon>Papilioninae</taxon>
        <taxon>Papilio</taxon>
    </lineage>
</organism>
<dbReference type="InterPro" id="IPR038901">
    <property type="entry name" value="HEXDC-like"/>
</dbReference>
<accession>A0AAJ6Z4W6</accession>
<gene>
    <name evidence="7" type="primary">LOC106116230</name>
</gene>
<dbReference type="Pfam" id="PF00728">
    <property type="entry name" value="Glyco_hydro_20"/>
    <property type="match status" value="1"/>
</dbReference>
<dbReference type="InterPro" id="IPR017853">
    <property type="entry name" value="GH"/>
</dbReference>
<keyword evidence="4" id="KW-0378">Hydrolase</keyword>
<keyword evidence="5" id="KW-1133">Transmembrane helix</keyword>
<dbReference type="AlphaFoldDB" id="A0AAJ6Z4W6"/>
<dbReference type="InterPro" id="IPR015883">
    <property type="entry name" value="Glyco_hydro_20_cat"/>
</dbReference>
<evidence type="ECO:0000313" key="7">
    <source>
        <dbReference type="RefSeq" id="XP_013165442.1"/>
    </source>
</evidence>
<evidence type="ECO:0000259" key="6">
    <source>
        <dbReference type="Pfam" id="PF00728"/>
    </source>
</evidence>
<dbReference type="GeneID" id="106116230"/>
<dbReference type="GO" id="GO:0005975">
    <property type="term" value="P:carbohydrate metabolic process"/>
    <property type="evidence" value="ECO:0007669"/>
    <property type="project" value="InterPro"/>
</dbReference>
<dbReference type="CDD" id="cd06565">
    <property type="entry name" value="GH20_GcnA-like"/>
    <property type="match status" value="1"/>
</dbReference>
<dbReference type="SUPFAM" id="SSF51445">
    <property type="entry name" value="(Trans)glycosidases"/>
    <property type="match status" value="1"/>
</dbReference>
<proteinExistence type="inferred from homology"/>
<keyword evidence="5" id="KW-0812">Transmembrane</keyword>
<comment type="catalytic activity">
    <reaction evidence="1">
        <text>Hydrolysis of terminal non-reducing N-acetyl-D-hexosamine residues in N-acetyl-beta-D-hexosaminides.</text>
        <dbReference type="EC" id="3.2.1.52"/>
    </reaction>
</comment>
<dbReference type="EC" id="3.2.1.52" evidence="3"/>
<dbReference type="Gene3D" id="3.20.20.80">
    <property type="entry name" value="Glycosidases"/>
    <property type="match status" value="1"/>
</dbReference>
<evidence type="ECO:0000256" key="3">
    <source>
        <dbReference type="ARBA" id="ARBA00012663"/>
    </source>
</evidence>
<name>A0AAJ6Z4W6_PAPXU</name>
<comment type="similarity">
    <text evidence="2">Belongs to the glycosyl hydrolase 20 family.</text>
</comment>
<dbReference type="GO" id="GO:0004563">
    <property type="term" value="F:beta-N-acetylhexosaminidase activity"/>
    <property type="evidence" value="ECO:0007669"/>
    <property type="project" value="UniProtKB-EC"/>
</dbReference>
<dbReference type="Proteomes" id="UP000694872">
    <property type="component" value="Unplaced"/>
</dbReference>
<feature type="domain" description="Glycoside hydrolase family 20 catalytic" evidence="6">
    <location>
        <begin position="76"/>
        <end position="250"/>
    </location>
</feature>
<evidence type="ECO:0000256" key="1">
    <source>
        <dbReference type="ARBA" id="ARBA00001231"/>
    </source>
</evidence>
<feature type="transmembrane region" description="Helical" evidence="5">
    <location>
        <begin position="15"/>
        <end position="37"/>
    </location>
</feature>
<dbReference type="PANTHER" id="PTHR21040:SF8">
    <property type="entry name" value="BCDNA.GH04120"/>
    <property type="match status" value="1"/>
</dbReference>